<feature type="transmembrane region" description="Helical" evidence="1">
    <location>
        <begin position="159"/>
        <end position="178"/>
    </location>
</feature>
<keyword evidence="1" id="KW-1133">Transmembrane helix</keyword>
<feature type="transmembrane region" description="Helical" evidence="1">
    <location>
        <begin position="32"/>
        <end position="48"/>
    </location>
</feature>
<dbReference type="OrthoDB" id="9822967at2"/>
<accession>A0A1G9BQ18</accession>
<dbReference type="Proteomes" id="UP000199053">
    <property type="component" value="Unassembled WGS sequence"/>
</dbReference>
<evidence type="ECO:0000256" key="1">
    <source>
        <dbReference type="SAM" id="Phobius"/>
    </source>
</evidence>
<dbReference type="AlphaFoldDB" id="A0A1G9BQ18"/>
<feature type="transmembrane region" description="Helical" evidence="1">
    <location>
        <begin position="128"/>
        <end position="147"/>
    </location>
</feature>
<protein>
    <submittedName>
        <fullName evidence="2">Uncharacterized protein</fullName>
    </submittedName>
</protein>
<name>A0A1G9BQ18_9BACT</name>
<dbReference type="STRING" id="246191.SAMN05660337_0373"/>
<organism evidence="2 3">
    <name type="scientific">Maridesulfovibrio ferrireducens</name>
    <dbReference type="NCBI Taxonomy" id="246191"/>
    <lineage>
        <taxon>Bacteria</taxon>
        <taxon>Pseudomonadati</taxon>
        <taxon>Thermodesulfobacteriota</taxon>
        <taxon>Desulfovibrionia</taxon>
        <taxon>Desulfovibrionales</taxon>
        <taxon>Desulfovibrionaceae</taxon>
        <taxon>Maridesulfovibrio</taxon>
    </lineage>
</organism>
<proteinExistence type="predicted"/>
<gene>
    <name evidence="2" type="ORF">SAMN05660337_0373</name>
</gene>
<feature type="transmembrane region" description="Helical" evidence="1">
    <location>
        <begin position="54"/>
        <end position="76"/>
    </location>
</feature>
<dbReference type="RefSeq" id="WP_092157674.1">
    <property type="nucleotide sequence ID" value="NZ_FNGA01000001.1"/>
</dbReference>
<keyword evidence="3" id="KW-1185">Reference proteome</keyword>
<keyword evidence="1" id="KW-0812">Transmembrane</keyword>
<evidence type="ECO:0000313" key="2">
    <source>
        <dbReference type="EMBL" id="SDK41360.1"/>
    </source>
</evidence>
<reference evidence="3" key="1">
    <citation type="submission" date="2016-10" db="EMBL/GenBank/DDBJ databases">
        <authorList>
            <person name="Varghese N."/>
            <person name="Submissions S."/>
        </authorList>
    </citation>
    <scope>NUCLEOTIDE SEQUENCE [LARGE SCALE GENOMIC DNA]</scope>
    <source>
        <strain evidence="3">DSM 16995</strain>
    </source>
</reference>
<keyword evidence="1" id="KW-0472">Membrane</keyword>
<feature type="transmembrane region" description="Helical" evidence="1">
    <location>
        <begin position="212"/>
        <end position="233"/>
    </location>
</feature>
<sequence length="248" mass="29184">MSFRDLFISYCKDVVRDTFCENLFTKWQIIKLYLAYTYLPFLLVFLPFELVWKLNLFVILFCFVMAPFLYTTIYVYKKVVPKSNNYFILLFDNKVTNCFAFGFLAFLMSDIIGTMSHSLRGSAVDFSYLVRGLLFIFCLSLSAIFALKKQLHSDYRETHFGCLFLFTLLICAPYYIFIESSKFFFLSQYIVIDPEALNELSYRLQIGIGTRILSIVHFGVYLFVIKMFIIAVIKQNDLNIARFEKETQ</sequence>
<evidence type="ECO:0000313" key="3">
    <source>
        <dbReference type="Proteomes" id="UP000199053"/>
    </source>
</evidence>
<feature type="transmembrane region" description="Helical" evidence="1">
    <location>
        <begin position="97"/>
        <end position="116"/>
    </location>
</feature>
<dbReference type="EMBL" id="FNGA01000001">
    <property type="protein sequence ID" value="SDK41360.1"/>
    <property type="molecule type" value="Genomic_DNA"/>
</dbReference>